<protein>
    <recommendedName>
        <fullName evidence="3">Polymerase nucleotidyl transferase domain-containing protein</fullName>
    </recommendedName>
</protein>
<keyword evidence="2" id="KW-1185">Reference proteome</keyword>
<gene>
    <name evidence="1" type="ORF">O7M46_01850</name>
</gene>
<dbReference type="EMBL" id="JAQAHH010000003">
    <property type="protein sequence ID" value="MDP9499695.1"/>
    <property type="molecule type" value="Genomic_DNA"/>
</dbReference>
<evidence type="ECO:0008006" key="3">
    <source>
        <dbReference type="Google" id="ProtNLM"/>
    </source>
</evidence>
<organism evidence="1 2">
    <name type="scientific">Bisgaard Taxon 45</name>
    <dbReference type="NCBI Taxonomy" id="304289"/>
    <lineage>
        <taxon>Bacteria</taxon>
        <taxon>Pseudomonadati</taxon>
        <taxon>Pseudomonadota</taxon>
        <taxon>Gammaproteobacteria</taxon>
        <taxon>Pasteurellales</taxon>
        <taxon>Pasteurellaceae</taxon>
    </lineage>
</organism>
<evidence type="ECO:0000313" key="1">
    <source>
        <dbReference type="EMBL" id="MDP9499695.1"/>
    </source>
</evidence>
<reference evidence="1 2" key="1">
    <citation type="submission" date="2022-12" db="EMBL/GenBank/DDBJ databases">
        <title>Genome sequence of Pasteurellaceae Bisgaard Taxon 45.</title>
        <authorList>
            <person name="Foggin C."/>
            <person name="Rosen L.E."/>
            <person name="Henton M."/>
            <person name="Buys A."/>
            <person name="Floyd T."/>
            <person name="Turner A.D."/>
            <person name="Tarbin J."/>
            <person name="Lloyd A.S."/>
            <person name="Chaitezvi C."/>
            <person name="Ellis R.J."/>
            <person name="Roberts H.C."/>
            <person name="Dastjerdi A."/>
            <person name="Nunez A."/>
            <person name="Van Vliet A.H."/>
            <person name="Steinbach F."/>
        </authorList>
    </citation>
    <scope>NUCLEOTIDE SEQUENCE [LARGE SCALE GENOMIC DNA]</scope>
    <source>
        <strain evidence="1 2">VF20HR</strain>
    </source>
</reference>
<accession>A0ABT9KCG4</accession>
<sequence length="194" mass="22871">MVELIESNRKLTRTVQEDRRNIRLVATNLYLVNPSIVFLSDETRDKLYLIYNELTRKFNIPFNNIFITGSAHIGFSLKRNCDFDRNSDLDISIISASLFNKILNCILDESNSYRSNHIFKNQEQLRAFKENISKGKIHPLYFPNGYTKNDWDSFFQKLSRQHNNCFSKITACVYLSEECFRFYQEEGLSKFCVS</sequence>
<proteinExistence type="predicted"/>
<evidence type="ECO:0000313" key="2">
    <source>
        <dbReference type="Proteomes" id="UP001224083"/>
    </source>
</evidence>
<name>A0ABT9KCG4_9PAST</name>
<comment type="caution">
    <text evidence="1">The sequence shown here is derived from an EMBL/GenBank/DDBJ whole genome shotgun (WGS) entry which is preliminary data.</text>
</comment>
<dbReference type="Proteomes" id="UP001224083">
    <property type="component" value="Unassembled WGS sequence"/>
</dbReference>